<keyword evidence="2" id="KW-1185">Reference proteome</keyword>
<feature type="compositionally biased region" description="Polar residues" evidence="1">
    <location>
        <begin position="159"/>
        <end position="172"/>
    </location>
</feature>
<organism evidence="2 3">
    <name type="scientific">Enhydra lutris kenyoni</name>
    <name type="common">northern sea otter</name>
    <dbReference type="NCBI Taxonomy" id="391180"/>
    <lineage>
        <taxon>Eukaryota</taxon>
        <taxon>Metazoa</taxon>
        <taxon>Chordata</taxon>
        <taxon>Craniata</taxon>
        <taxon>Vertebrata</taxon>
        <taxon>Euteleostomi</taxon>
        <taxon>Mammalia</taxon>
        <taxon>Eutheria</taxon>
        <taxon>Laurasiatheria</taxon>
        <taxon>Carnivora</taxon>
        <taxon>Caniformia</taxon>
        <taxon>Musteloidea</taxon>
        <taxon>Mustelidae</taxon>
        <taxon>Lutrinae</taxon>
        <taxon>Enhydra</taxon>
    </lineage>
</organism>
<proteinExistence type="predicted"/>
<name>A0A2Y9IH53_ENHLU</name>
<dbReference type="AlphaFoldDB" id="A0A2Y9IH53"/>
<feature type="region of interest" description="Disordered" evidence="1">
    <location>
        <begin position="1"/>
        <end position="174"/>
    </location>
</feature>
<gene>
    <name evidence="3" type="primary">LOC111139845</name>
</gene>
<reference evidence="3" key="1">
    <citation type="submission" date="2025-08" db="UniProtKB">
        <authorList>
            <consortium name="RefSeq"/>
        </authorList>
    </citation>
    <scope>IDENTIFICATION</scope>
    <source>
        <tissue evidence="3">Blood</tissue>
    </source>
</reference>
<evidence type="ECO:0000313" key="2">
    <source>
        <dbReference type="Proteomes" id="UP000248482"/>
    </source>
</evidence>
<sequence>MATEPVQVRRGPSGRCPSSVSAPAELPGRGKGPRGGPRAPVSAGAGWDCFRGSAGGDESGLGLEAHAARGQRRGRAWSGKQSRGREVPGDEGGGRASHARRGGPRWRWAGGRGAPLRPAPASVASPLPISRGRQPLHPRLSTPDPSRPSPSSPSPHQPAAQNLTQCPRQISVPTADFIPGPWRVLRSCDSPPWNLPGAHFPAHRREGGDGACKRPDGLLVEEAAGRSLAGHGPRESPSVRVYTSRS</sequence>
<dbReference type="OrthoDB" id="10666199at2759"/>
<dbReference type="KEGG" id="elk:111139845"/>
<dbReference type="GeneID" id="111139845"/>
<accession>A0A2Y9IH53</accession>
<feature type="region of interest" description="Disordered" evidence="1">
    <location>
        <begin position="224"/>
        <end position="246"/>
    </location>
</feature>
<feature type="compositionally biased region" description="Pro residues" evidence="1">
    <location>
        <begin position="145"/>
        <end position="156"/>
    </location>
</feature>
<feature type="compositionally biased region" description="Low complexity" evidence="1">
    <location>
        <begin position="105"/>
        <end position="121"/>
    </location>
</feature>
<dbReference type="Proteomes" id="UP000248482">
    <property type="component" value="Unplaced"/>
</dbReference>
<evidence type="ECO:0000256" key="1">
    <source>
        <dbReference type="SAM" id="MobiDB-lite"/>
    </source>
</evidence>
<protein>
    <submittedName>
        <fullName evidence="3">PH-response regulator protein palI/prr-5-like</fullName>
    </submittedName>
</protein>
<evidence type="ECO:0000313" key="3">
    <source>
        <dbReference type="RefSeq" id="XP_022347962.1"/>
    </source>
</evidence>
<dbReference type="RefSeq" id="XP_022347962.1">
    <property type="nucleotide sequence ID" value="XM_022492254.1"/>
</dbReference>